<organism evidence="13 14">
    <name type="scientific">Onychostoma macrolepis</name>
    <dbReference type="NCBI Taxonomy" id="369639"/>
    <lineage>
        <taxon>Eukaryota</taxon>
        <taxon>Metazoa</taxon>
        <taxon>Chordata</taxon>
        <taxon>Craniata</taxon>
        <taxon>Vertebrata</taxon>
        <taxon>Euteleostomi</taxon>
        <taxon>Actinopterygii</taxon>
        <taxon>Neopterygii</taxon>
        <taxon>Teleostei</taxon>
        <taxon>Ostariophysi</taxon>
        <taxon>Cypriniformes</taxon>
        <taxon>Cyprinidae</taxon>
        <taxon>Acrossocheilinae</taxon>
        <taxon>Onychostoma</taxon>
    </lineage>
</organism>
<keyword evidence="4 9" id="KW-0805">Transcription regulation</keyword>
<proteinExistence type="inferred from homology"/>
<dbReference type="PROSITE" id="PS00031">
    <property type="entry name" value="NUCLEAR_REC_DBD_1"/>
    <property type="match status" value="1"/>
</dbReference>
<keyword evidence="14" id="KW-1185">Reference proteome</keyword>
<dbReference type="GO" id="GO:0045944">
    <property type="term" value="P:positive regulation of transcription by RNA polymerase II"/>
    <property type="evidence" value="ECO:0007669"/>
    <property type="project" value="TreeGrafter"/>
</dbReference>
<evidence type="ECO:0000256" key="10">
    <source>
        <dbReference type="SAM" id="MobiDB-lite"/>
    </source>
</evidence>
<dbReference type="PROSITE" id="PS51030">
    <property type="entry name" value="NUCLEAR_REC_DBD_2"/>
    <property type="match status" value="1"/>
</dbReference>
<protein>
    <recommendedName>
        <fullName evidence="15">Bile acid receptor-like</fullName>
    </recommendedName>
</protein>
<keyword evidence="1 9" id="KW-0479">Metal-binding</keyword>
<dbReference type="InterPro" id="IPR001723">
    <property type="entry name" value="Nuclear_hrmn_rcpt"/>
</dbReference>
<dbReference type="Pfam" id="PF00104">
    <property type="entry name" value="Hormone_recep"/>
    <property type="match status" value="1"/>
</dbReference>
<feature type="region of interest" description="Disordered" evidence="10">
    <location>
        <begin position="251"/>
        <end position="272"/>
    </location>
</feature>
<evidence type="ECO:0000259" key="11">
    <source>
        <dbReference type="PROSITE" id="PS51030"/>
    </source>
</evidence>
<dbReference type="PROSITE" id="PS51843">
    <property type="entry name" value="NR_LBD"/>
    <property type="match status" value="1"/>
</dbReference>
<evidence type="ECO:0000313" key="14">
    <source>
        <dbReference type="Proteomes" id="UP000579812"/>
    </source>
</evidence>
<evidence type="ECO:0000256" key="6">
    <source>
        <dbReference type="ARBA" id="ARBA00023163"/>
    </source>
</evidence>
<dbReference type="InterPro" id="IPR000536">
    <property type="entry name" value="Nucl_hrmn_rcpt_lig-bd"/>
</dbReference>
<evidence type="ECO:0000256" key="9">
    <source>
        <dbReference type="RuleBase" id="RU004334"/>
    </source>
</evidence>
<evidence type="ECO:0000256" key="3">
    <source>
        <dbReference type="ARBA" id="ARBA00022833"/>
    </source>
</evidence>
<name>A0A7J6CTC2_9TELE</name>
<evidence type="ECO:0000256" key="4">
    <source>
        <dbReference type="ARBA" id="ARBA00023015"/>
    </source>
</evidence>
<dbReference type="PANTHER" id="PTHR24082">
    <property type="entry name" value="NUCLEAR HORMONE RECEPTOR"/>
    <property type="match status" value="1"/>
</dbReference>
<dbReference type="Gene3D" id="1.10.565.10">
    <property type="entry name" value="Retinoid X Receptor"/>
    <property type="match status" value="1"/>
</dbReference>
<comment type="subcellular location">
    <subcellularLocation>
        <location evidence="9">Nucleus</location>
    </subcellularLocation>
</comment>
<dbReference type="AlphaFoldDB" id="A0A7J6CTC2"/>
<evidence type="ECO:0000259" key="12">
    <source>
        <dbReference type="PROSITE" id="PS51843"/>
    </source>
</evidence>
<dbReference type="GO" id="GO:0030154">
    <property type="term" value="P:cell differentiation"/>
    <property type="evidence" value="ECO:0007669"/>
    <property type="project" value="TreeGrafter"/>
</dbReference>
<dbReference type="FunFam" id="3.30.50.10:FF:000031">
    <property type="entry name" value="Ecdysone receptor A1"/>
    <property type="match status" value="1"/>
</dbReference>
<keyword evidence="6 9" id="KW-0804">Transcription</keyword>
<feature type="region of interest" description="Disordered" evidence="10">
    <location>
        <begin position="1"/>
        <end position="23"/>
    </location>
</feature>
<dbReference type="SUPFAM" id="SSF57716">
    <property type="entry name" value="Glucocorticoid receptor-like (DNA-binding domain)"/>
    <property type="match status" value="1"/>
</dbReference>
<feature type="domain" description="Nuclear receptor" evidence="11">
    <location>
        <begin position="166"/>
        <end position="241"/>
    </location>
</feature>
<dbReference type="PRINTS" id="PR00047">
    <property type="entry name" value="STROIDFINGER"/>
</dbReference>
<comment type="caution">
    <text evidence="13">The sequence shown here is derived from an EMBL/GenBank/DDBJ whole genome shotgun (WGS) entry which is preliminary data.</text>
</comment>
<keyword evidence="8 9" id="KW-0539">Nucleus</keyword>
<dbReference type="InterPro" id="IPR035500">
    <property type="entry name" value="NHR-like_dom_sf"/>
</dbReference>
<reference evidence="13 14" key="1">
    <citation type="submission" date="2020-04" db="EMBL/GenBank/DDBJ databases">
        <title>Chromosome-level genome assembly of a cyprinid fish Onychostoma macrolepis by integration of Nanopore Sequencing, Bionano and Hi-C technology.</title>
        <authorList>
            <person name="Wang D."/>
        </authorList>
    </citation>
    <scope>NUCLEOTIDE SEQUENCE [LARGE SCALE GENOMIC DNA]</scope>
    <source>
        <strain evidence="13">SWU-2019</strain>
        <tissue evidence="13">Muscle</tissue>
    </source>
</reference>
<keyword evidence="3 9" id="KW-0862">Zinc</keyword>
<dbReference type="GO" id="GO:0090575">
    <property type="term" value="C:RNA polymerase II transcription regulator complex"/>
    <property type="evidence" value="ECO:0007669"/>
    <property type="project" value="TreeGrafter"/>
</dbReference>
<dbReference type="GO" id="GO:0000978">
    <property type="term" value="F:RNA polymerase II cis-regulatory region sequence-specific DNA binding"/>
    <property type="evidence" value="ECO:0007669"/>
    <property type="project" value="TreeGrafter"/>
</dbReference>
<dbReference type="GO" id="GO:0000122">
    <property type="term" value="P:negative regulation of transcription by RNA polymerase II"/>
    <property type="evidence" value="ECO:0007669"/>
    <property type="project" value="TreeGrafter"/>
</dbReference>
<dbReference type="Proteomes" id="UP000579812">
    <property type="component" value="Unassembled WGS sequence"/>
</dbReference>
<keyword evidence="2 9" id="KW-0863">Zinc-finger</keyword>
<dbReference type="SUPFAM" id="SSF48508">
    <property type="entry name" value="Nuclear receptor ligand-binding domain"/>
    <property type="match status" value="1"/>
</dbReference>
<dbReference type="FunFam" id="1.10.565.10:FF:000086">
    <property type="entry name" value="Nuclear receptor subfamily 1, group H, member 5"/>
    <property type="match status" value="1"/>
</dbReference>
<dbReference type="SMART" id="SM00399">
    <property type="entry name" value="ZnF_C4"/>
    <property type="match status" value="1"/>
</dbReference>
<evidence type="ECO:0000256" key="5">
    <source>
        <dbReference type="ARBA" id="ARBA00023125"/>
    </source>
</evidence>
<comment type="similarity">
    <text evidence="9">Belongs to the nuclear hormone receptor family.</text>
</comment>
<evidence type="ECO:0000256" key="8">
    <source>
        <dbReference type="ARBA" id="ARBA00023242"/>
    </source>
</evidence>
<dbReference type="GO" id="GO:0050728">
    <property type="term" value="P:negative regulation of inflammatory response"/>
    <property type="evidence" value="ECO:0007669"/>
    <property type="project" value="TreeGrafter"/>
</dbReference>
<evidence type="ECO:0008006" key="15">
    <source>
        <dbReference type="Google" id="ProtNLM"/>
    </source>
</evidence>
<keyword evidence="7 9" id="KW-0675">Receptor</keyword>
<evidence type="ECO:0000256" key="2">
    <source>
        <dbReference type="ARBA" id="ARBA00022771"/>
    </source>
</evidence>
<dbReference type="SMART" id="SM00430">
    <property type="entry name" value="HOLI"/>
    <property type="match status" value="1"/>
</dbReference>
<dbReference type="GO" id="GO:0004879">
    <property type="term" value="F:nuclear receptor activity"/>
    <property type="evidence" value="ECO:0007669"/>
    <property type="project" value="TreeGrafter"/>
</dbReference>
<dbReference type="InterPro" id="IPR001628">
    <property type="entry name" value="Znf_hrmn_rcpt"/>
</dbReference>
<dbReference type="InterPro" id="IPR050234">
    <property type="entry name" value="Nuclear_hormone_rcpt_NR1"/>
</dbReference>
<dbReference type="GO" id="GO:0008270">
    <property type="term" value="F:zinc ion binding"/>
    <property type="evidence" value="ECO:0007669"/>
    <property type="project" value="UniProtKB-KW"/>
</dbReference>
<dbReference type="Gene3D" id="3.30.50.10">
    <property type="entry name" value="Erythroid Transcription Factor GATA-1, subunit A"/>
    <property type="match status" value="1"/>
</dbReference>
<evidence type="ECO:0000313" key="13">
    <source>
        <dbReference type="EMBL" id="KAF4110254.1"/>
    </source>
</evidence>
<dbReference type="EMBL" id="JAAMOB010000008">
    <property type="protein sequence ID" value="KAF4110254.1"/>
    <property type="molecule type" value="Genomic_DNA"/>
</dbReference>
<keyword evidence="5 9" id="KW-0238">DNA-binding</keyword>
<gene>
    <name evidence="13" type="ORF">G5714_009506</name>
</gene>
<dbReference type="InterPro" id="IPR013088">
    <property type="entry name" value="Znf_NHR/GATA"/>
</dbReference>
<evidence type="ECO:0000256" key="1">
    <source>
        <dbReference type="ARBA" id="ARBA00022723"/>
    </source>
</evidence>
<evidence type="ECO:0000256" key="7">
    <source>
        <dbReference type="ARBA" id="ARBA00023170"/>
    </source>
</evidence>
<sequence length="524" mass="58869">MSPLPPAKDMKGPPMKQKRAHATSELIQTLAVKRDNPADQMREGTDPEMSMSVSGYLSASDMYDITEPPQYYDVLVDPLSCSYQEPDLQSTLYGQQPFSHVNVQFSMYGAPNAQACNPPYPYSHQCSEFTCEPDMEVQSPTRGSIVGLPVLKRPRMGHGARVKGQDELCVVCGDKASGYHYNALTCEGCKGFFRRSVTKKAVYRCKSGGSCEMDMYMRRKCQDCRLRKCRAVGMLAECLLTEVQCQSKRLRKGSKHRGHNGSTGRAEDDYSESRSVSSTSRFTARVSGFSREQRCVLNRIVEAYRRYIIQDNMHCRVPLWSSLTNNIDLTPPQMEKLLQFLRSVPGFELLDGPDQNTLLSSSSVEVMFLLLAQQFSENPTNVSNALYPENSNNSNPDWVKTLESKSGNNHRTLTHSGMNDEFLRSVVNFLHSMVTIAVTEAEYALLTATAVLCSDRPSLRAVGCVENLQEFVLELLSRACCCCSQGTAQDPRRFARLLGRLTELRTLRHNHLTLLPQQPWDMQP</sequence>
<accession>A0A7J6CTC2</accession>
<feature type="domain" description="NR LBD" evidence="12">
    <location>
        <begin position="292"/>
        <end position="524"/>
    </location>
</feature>
<dbReference type="Pfam" id="PF00105">
    <property type="entry name" value="zf-C4"/>
    <property type="match status" value="1"/>
</dbReference>
<dbReference type="PANTHER" id="PTHR24082:SF507">
    <property type="entry name" value="BILE ACID RECEPTOR-RELATED"/>
    <property type="match status" value="1"/>
</dbReference>
<dbReference type="PRINTS" id="PR00398">
    <property type="entry name" value="STRDHORMONER"/>
</dbReference>